<evidence type="ECO:0000256" key="1">
    <source>
        <dbReference type="SAM" id="SignalP"/>
    </source>
</evidence>
<dbReference type="PROSITE" id="PS51494">
    <property type="entry name" value="SPOIVB"/>
    <property type="match status" value="1"/>
</dbReference>
<dbReference type="Pfam" id="PF05580">
    <property type="entry name" value="Peptidase_S55"/>
    <property type="match status" value="1"/>
</dbReference>
<dbReference type="SUPFAM" id="SSF50156">
    <property type="entry name" value="PDZ domain-like"/>
    <property type="match status" value="1"/>
</dbReference>
<dbReference type="Pfam" id="PF17820">
    <property type="entry name" value="PDZ_6"/>
    <property type="match status" value="1"/>
</dbReference>
<protein>
    <submittedName>
        <fullName evidence="3">SpoIVB peptidase</fullName>
        <ecNumber evidence="3">3.4.21.116</ecNumber>
    </submittedName>
</protein>
<reference evidence="3" key="2">
    <citation type="journal article" date="2021" name="PeerJ">
        <title>Extensive microbial diversity within the chicken gut microbiome revealed by metagenomics and culture.</title>
        <authorList>
            <person name="Gilroy R."/>
            <person name="Ravi A."/>
            <person name="Getino M."/>
            <person name="Pursley I."/>
            <person name="Horton D.L."/>
            <person name="Alikhan N.F."/>
            <person name="Baker D."/>
            <person name="Gharbi K."/>
            <person name="Hall N."/>
            <person name="Watson M."/>
            <person name="Adriaenssens E.M."/>
            <person name="Foster-Nyarko E."/>
            <person name="Jarju S."/>
            <person name="Secka A."/>
            <person name="Antonio M."/>
            <person name="Oren A."/>
            <person name="Chaudhuri R.R."/>
            <person name="La Ragione R."/>
            <person name="Hildebrand F."/>
            <person name="Pallen M.J."/>
        </authorList>
    </citation>
    <scope>NUCLEOTIDE SEQUENCE</scope>
    <source>
        <strain evidence="3">ChiSxjej2B14-8506</strain>
    </source>
</reference>
<dbReference type="InterPro" id="IPR008763">
    <property type="entry name" value="Peptidase_S55"/>
</dbReference>
<keyword evidence="3" id="KW-0378">Hydrolase</keyword>
<accession>A0A9D1S5I5</accession>
<proteinExistence type="predicted"/>
<comment type="caution">
    <text evidence="3">The sequence shown here is derived from an EMBL/GenBank/DDBJ whole genome shotgun (WGS) entry which is preliminary data.</text>
</comment>
<sequence>MKQVIRRIAAGLLSAGLLLSFTPRARQIAELPSEIVLPAGQAGALSELLPFQPLQSAYTAAAASYDEQLAASGESQVTLSMLGVPVKRVTLSVTQERRVVPGGHSIGVALRTQGVLVVGVSDINTESGAVCPARSADLRAGESIDEINGQAVNSVDEFTQLLAQAGGEPVELTISGESGTRTAEVTPVLDPHDNSYRLGAWVRDSTAGVGTLSFYDPETAHYGALGHAICDVDTGGILSVSDGEILKSDIVSIREGERGTPGELRGAFIEQALRLGAITENLNCGIYGNMYSDIQNPLYPDGITVSNRTLVHTGPAQLLTTLDSEGIRAYDCEITRVFHQDEPSTRSMIIKITDPELIERTGGIVQGMSGSPLVQDGMLIGAVTHVFINDPTQGYGIYIDWMLDAADSLEAA</sequence>
<dbReference type="Proteomes" id="UP000824123">
    <property type="component" value="Unassembled WGS sequence"/>
</dbReference>
<keyword evidence="1" id="KW-0732">Signal</keyword>
<feature type="signal peptide" evidence="1">
    <location>
        <begin position="1"/>
        <end position="25"/>
    </location>
</feature>
<name>A0A9D1S5I5_9FIRM</name>
<dbReference type="AlphaFoldDB" id="A0A9D1S5I5"/>
<feature type="domain" description="Peptidase S55" evidence="2">
    <location>
        <begin position="179"/>
        <end position="412"/>
    </location>
</feature>
<gene>
    <name evidence="3" type="primary">spoIVB</name>
    <name evidence="3" type="ORF">IAC59_08705</name>
</gene>
<dbReference type="EC" id="3.4.21.116" evidence="3"/>
<dbReference type="InterPro" id="IPR041489">
    <property type="entry name" value="PDZ_6"/>
</dbReference>
<evidence type="ECO:0000313" key="4">
    <source>
        <dbReference type="Proteomes" id="UP000824123"/>
    </source>
</evidence>
<dbReference type="InterPro" id="IPR014219">
    <property type="entry name" value="SpoIVB"/>
</dbReference>
<dbReference type="SUPFAM" id="SSF50494">
    <property type="entry name" value="Trypsin-like serine proteases"/>
    <property type="match status" value="1"/>
</dbReference>
<reference evidence="3" key="1">
    <citation type="submission" date="2020-10" db="EMBL/GenBank/DDBJ databases">
        <authorList>
            <person name="Gilroy R."/>
        </authorList>
    </citation>
    <scope>NUCLEOTIDE SEQUENCE</scope>
    <source>
        <strain evidence="3">ChiSxjej2B14-8506</strain>
    </source>
</reference>
<dbReference type="Gene3D" id="2.30.42.10">
    <property type="match status" value="1"/>
</dbReference>
<dbReference type="GO" id="GO:0016787">
    <property type="term" value="F:hydrolase activity"/>
    <property type="evidence" value="ECO:0007669"/>
    <property type="project" value="UniProtKB-KW"/>
</dbReference>
<evidence type="ECO:0000313" key="3">
    <source>
        <dbReference type="EMBL" id="HIU47317.1"/>
    </source>
</evidence>
<dbReference type="InterPro" id="IPR009003">
    <property type="entry name" value="Peptidase_S1_PA"/>
</dbReference>
<feature type="chain" id="PRO_5039657265" evidence="1">
    <location>
        <begin position="26"/>
        <end position="412"/>
    </location>
</feature>
<dbReference type="InterPro" id="IPR036034">
    <property type="entry name" value="PDZ_sf"/>
</dbReference>
<organism evidence="3 4">
    <name type="scientific">Candidatus Fimadaptatus faecigallinarum</name>
    <dbReference type="NCBI Taxonomy" id="2840814"/>
    <lineage>
        <taxon>Bacteria</taxon>
        <taxon>Bacillati</taxon>
        <taxon>Bacillota</taxon>
        <taxon>Clostridia</taxon>
        <taxon>Eubacteriales</taxon>
        <taxon>Candidatus Fimadaptatus</taxon>
    </lineage>
</organism>
<dbReference type="EMBL" id="DVNK01000052">
    <property type="protein sequence ID" value="HIU47317.1"/>
    <property type="molecule type" value="Genomic_DNA"/>
</dbReference>
<evidence type="ECO:0000259" key="2">
    <source>
        <dbReference type="PROSITE" id="PS51494"/>
    </source>
</evidence>
<dbReference type="NCBIfam" id="TIGR02860">
    <property type="entry name" value="spore_IV_B"/>
    <property type="match status" value="1"/>
</dbReference>